<dbReference type="InterPro" id="IPR050800">
    <property type="entry name" value="ARTD/PARP"/>
</dbReference>
<dbReference type="InterPro" id="IPR012317">
    <property type="entry name" value="Poly(ADP-ribose)pol_cat_dom"/>
</dbReference>
<dbReference type="Gene3D" id="3.40.50.10190">
    <property type="entry name" value="BRCT domain"/>
    <property type="match status" value="1"/>
</dbReference>
<evidence type="ECO:0000256" key="5">
    <source>
        <dbReference type="ARBA" id="ARBA00023027"/>
    </source>
</evidence>
<dbReference type="CDD" id="cd00027">
    <property type="entry name" value="BRCT"/>
    <property type="match status" value="1"/>
</dbReference>
<evidence type="ECO:0000256" key="4">
    <source>
        <dbReference type="ARBA" id="ARBA00022695"/>
    </source>
</evidence>
<dbReference type="Gene3D" id="3.90.640.80">
    <property type="match status" value="1"/>
</dbReference>
<dbReference type="PROSITE" id="PS51977">
    <property type="entry name" value="WGR"/>
    <property type="match status" value="1"/>
</dbReference>
<keyword evidence="4" id="KW-0548">Nucleotidyltransferase</keyword>
<dbReference type="SUPFAM" id="SSF52113">
    <property type="entry name" value="BRCT domain"/>
    <property type="match status" value="1"/>
</dbReference>
<dbReference type="InterPro" id="IPR004102">
    <property type="entry name" value="Poly(ADP-ribose)pol_reg_dom"/>
</dbReference>
<feature type="domain" description="BRCT" evidence="10">
    <location>
        <begin position="228"/>
        <end position="314"/>
    </location>
</feature>
<feature type="domain" description="PARP alpha-helical" evidence="12">
    <location>
        <begin position="571"/>
        <end position="694"/>
    </location>
</feature>
<dbReference type="SMART" id="SM00292">
    <property type="entry name" value="BRCT"/>
    <property type="match status" value="1"/>
</dbReference>
<dbReference type="InterPro" id="IPR036616">
    <property type="entry name" value="Poly(ADP-ribose)pol_reg_dom_sf"/>
</dbReference>
<keyword evidence="5 9" id="KW-0520">NAD</keyword>
<dbReference type="EMBL" id="JADAQX010000346">
    <property type="protein sequence ID" value="KAF8820597.1"/>
    <property type="molecule type" value="Genomic_DNA"/>
</dbReference>
<dbReference type="CDD" id="cd01437">
    <property type="entry name" value="parp_like"/>
    <property type="match status" value="1"/>
</dbReference>
<evidence type="ECO:0000256" key="8">
    <source>
        <dbReference type="ARBA" id="ARBA00033987"/>
    </source>
</evidence>
<evidence type="ECO:0000256" key="2">
    <source>
        <dbReference type="ARBA" id="ARBA00022676"/>
    </source>
</evidence>
<feature type="domain" description="PARP catalytic" evidence="11">
    <location>
        <begin position="704"/>
        <end position="946"/>
    </location>
</feature>
<comment type="subcellular location">
    <subcellularLocation>
        <location evidence="1">Nucleus</location>
    </subcellularLocation>
</comment>
<dbReference type="SMART" id="SM00773">
    <property type="entry name" value="WGR"/>
    <property type="match status" value="1"/>
</dbReference>
<dbReference type="Gene3D" id="3.90.228.10">
    <property type="match status" value="1"/>
</dbReference>
<evidence type="ECO:0000256" key="6">
    <source>
        <dbReference type="ARBA" id="ARBA00023242"/>
    </source>
</evidence>
<comment type="catalytic activity">
    <reaction evidence="8">
        <text>NAD(+) + (ADP-D-ribosyl)n-acceptor = nicotinamide + (ADP-D-ribosyl)n+1-acceptor + H(+).</text>
        <dbReference type="EC" id="2.4.2.30"/>
    </reaction>
</comment>
<keyword evidence="2 9" id="KW-0328">Glycosyltransferase</keyword>
<sequence length="950" mass="108993">MRLVRFLRRVWSRFHDGFDTLYYHLRCGLTFVKDISEVSGIQSLKWKDIVDLSKRFSVKIDESHSIVQEYKHRNALLWDLIPSLSDIQKTMLFSILDENGYFYKPDRLKPIEAAYLIADGLLFGKLPLCPLCKTQALIQEGMLLRCRGYISSTLHCNFSHYFYSLYTPTLPPINENSDILFSDVERKEEFVLPEAAKRMPFFLKWKLPKDAPSLIFKKGIKFDSEDENLDKTMKGKEFCGMRFSSVRLIDPPKWKLEELICSHGGSYQEDVDGQTTYLLVEEFDTALSTKRYQQALSLGIPILHSAFITAMLEKIIHFPTCKLKDIRLILKDFPTRSDKLPKGIILRQRKYAQFYKWKGKLMEKLHPLKEILEEEKNKEIKRIVISKKRPKIDATSALLKVDASFHRKGGKIYVDEENNAYNCSTVYSDISTGINKFYNLQLVIFTNKSSQSIFILRKWGRMGAEAASTNNEKKENFGKSLSSAKVAFEKLFYEKTGISWDHRFSTAQQPGRYAFVELEGHTQMDEEDHQEEKKKISKISIKKEEITSASKRRKIIAEDLTLKEENSQFLECHLEYSVKELIRLLFDKTMMKRNLEKQHININKMPLGAISNRQLHDGYGILRKIQEMLLSSRGIDSKQKIHLLAVTNQFYNKIPHIFDSSTKVPLIDTLPKLKNKIELMEQLLDVSLAHSIMEEATALSREIHPLDAEYKRLHCNISLLPKTEKIYSLIELMVVNTHASTHTDYTLSVDTIFSLDKEGDASTFEDILPNKHLLWHGSRLNNWVGILSSGLRIAPKEAPTTGYMFDKGLYFADMVSKSANYCFASEDDPTGIVLLCEVSLGKPCMKLEADCDISSKLEGYDSVWGVGLSQPHPDGAVSLTLSEGGPTVAAAGKQYENSANIELAKRIEGAGKEPTLLYNEFIVYKQSQMRIRYLVKLNFHFISSPFDADE</sequence>
<dbReference type="EC" id="2.4.2.-" evidence="9"/>
<evidence type="ECO:0000259" key="10">
    <source>
        <dbReference type="PROSITE" id="PS50172"/>
    </source>
</evidence>
<proteinExistence type="inferred from homology"/>
<dbReference type="SUPFAM" id="SSF47587">
    <property type="entry name" value="Domain of poly(ADP-ribose) polymerase"/>
    <property type="match status" value="1"/>
</dbReference>
<dbReference type="InterPro" id="IPR036930">
    <property type="entry name" value="WGR_dom_sf"/>
</dbReference>
<evidence type="ECO:0000259" key="13">
    <source>
        <dbReference type="PROSITE" id="PS51977"/>
    </source>
</evidence>
<dbReference type="Gene3D" id="1.20.142.10">
    <property type="entry name" value="Poly(ADP-ribose) polymerase, regulatory domain"/>
    <property type="match status" value="1"/>
</dbReference>
<comment type="similarity">
    <text evidence="7">Belongs to the ARTD/PARP family.</text>
</comment>
<comment type="caution">
    <text evidence="14">The sequence shown here is derived from an EMBL/GenBank/DDBJ whole genome shotgun (WGS) entry which is preliminary data.</text>
</comment>
<evidence type="ECO:0000259" key="11">
    <source>
        <dbReference type="PROSITE" id="PS51059"/>
    </source>
</evidence>
<dbReference type="Pfam" id="PF02877">
    <property type="entry name" value="PARP_reg"/>
    <property type="match status" value="1"/>
</dbReference>
<name>A0ABQ7J9B5_9APIC</name>
<dbReference type="PROSITE" id="PS51060">
    <property type="entry name" value="PARP_ALPHA_HD"/>
    <property type="match status" value="1"/>
</dbReference>
<reference evidence="14 15" key="1">
    <citation type="journal article" date="2020" name="bioRxiv">
        <title>Metabolic contributions of an alphaproteobacterial endosymbiont in the apicomplexan Cardiosporidium cionae.</title>
        <authorList>
            <person name="Hunter E.S."/>
            <person name="Paight C.J."/>
            <person name="Lane C.E."/>
        </authorList>
    </citation>
    <scope>NUCLEOTIDE SEQUENCE [LARGE SCALE GENOMIC DNA]</scope>
    <source>
        <strain evidence="14">ESH_2018</strain>
    </source>
</reference>
<dbReference type="Pfam" id="PF00644">
    <property type="entry name" value="PARP"/>
    <property type="match status" value="1"/>
</dbReference>
<dbReference type="SUPFAM" id="SSF142921">
    <property type="entry name" value="WGR domain-like"/>
    <property type="match status" value="1"/>
</dbReference>
<evidence type="ECO:0000256" key="1">
    <source>
        <dbReference type="ARBA" id="ARBA00004123"/>
    </source>
</evidence>
<gene>
    <name evidence="14" type="ORF">IE077_003008</name>
</gene>
<accession>A0ABQ7J9B5</accession>
<dbReference type="Proteomes" id="UP000823046">
    <property type="component" value="Unassembled WGS sequence"/>
</dbReference>
<keyword evidence="15" id="KW-1185">Reference proteome</keyword>
<evidence type="ECO:0000256" key="9">
    <source>
        <dbReference type="RuleBase" id="RU362114"/>
    </source>
</evidence>
<dbReference type="PROSITE" id="PS52007">
    <property type="entry name" value="PADR1"/>
    <property type="match status" value="1"/>
</dbReference>
<dbReference type="InterPro" id="IPR008893">
    <property type="entry name" value="WGR_domain"/>
</dbReference>
<dbReference type="InterPro" id="IPR001357">
    <property type="entry name" value="BRCT_dom"/>
</dbReference>
<evidence type="ECO:0000313" key="14">
    <source>
        <dbReference type="EMBL" id="KAF8820597.1"/>
    </source>
</evidence>
<protein>
    <recommendedName>
        <fullName evidence="9">Poly [ADP-ribose] polymerase</fullName>
        <shortName evidence="9">PARP</shortName>
        <ecNumber evidence="9">2.4.2.-</ecNumber>
    </recommendedName>
</protein>
<dbReference type="PROSITE" id="PS50172">
    <property type="entry name" value="BRCT"/>
    <property type="match status" value="1"/>
</dbReference>
<dbReference type="Pfam" id="PF00533">
    <property type="entry name" value="BRCT"/>
    <property type="match status" value="1"/>
</dbReference>
<dbReference type="SUPFAM" id="SSF56399">
    <property type="entry name" value="ADP-ribosylation"/>
    <property type="match status" value="1"/>
</dbReference>
<dbReference type="CDD" id="cd07997">
    <property type="entry name" value="WGR_PARP"/>
    <property type="match status" value="1"/>
</dbReference>
<dbReference type="PROSITE" id="PS51059">
    <property type="entry name" value="PARP_CATALYTIC"/>
    <property type="match status" value="1"/>
</dbReference>
<dbReference type="PANTHER" id="PTHR10459">
    <property type="entry name" value="DNA LIGASE"/>
    <property type="match status" value="1"/>
</dbReference>
<dbReference type="PANTHER" id="PTHR10459:SF60">
    <property type="entry name" value="POLY [ADP-RIBOSE] POLYMERASE 2"/>
    <property type="match status" value="1"/>
</dbReference>
<organism evidence="14 15">
    <name type="scientific">Cardiosporidium cionae</name>
    <dbReference type="NCBI Taxonomy" id="476202"/>
    <lineage>
        <taxon>Eukaryota</taxon>
        <taxon>Sar</taxon>
        <taxon>Alveolata</taxon>
        <taxon>Apicomplexa</taxon>
        <taxon>Aconoidasida</taxon>
        <taxon>Nephromycida</taxon>
        <taxon>Cardiosporidium</taxon>
    </lineage>
</organism>
<evidence type="ECO:0000259" key="12">
    <source>
        <dbReference type="PROSITE" id="PS51060"/>
    </source>
</evidence>
<evidence type="ECO:0000313" key="15">
    <source>
        <dbReference type="Proteomes" id="UP000823046"/>
    </source>
</evidence>
<evidence type="ECO:0000256" key="7">
    <source>
        <dbReference type="ARBA" id="ARBA00024347"/>
    </source>
</evidence>
<feature type="domain" description="WGR" evidence="13">
    <location>
        <begin position="409"/>
        <end position="513"/>
    </location>
</feature>
<dbReference type="Pfam" id="PF05406">
    <property type="entry name" value="WGR"/>
    <property type="match status" value="1"/>
</dbReference>
<evidence type="ECO:0000256" key="3">
    <source>
        <dbReference type="ARBA" id="ARBA00022679"/>
    </source>
</evidence>
<keyword evidence="3 9" id="KW-0808">Transferase</keyword>
<dbReference type="InterPro" id="IPR036420">
    <property type="entry name" value="BRCT_dom_sf"/>
</dbReference>
<keyword evidence="6" id="KW-0539">Nucleus</keyword>